<dbReference type="HOGENOM" id="CLU_030024_3_0_0"/>
<evidence type="ECO:0000313" key="5">
    <source>
        <dbReference type="Proteomes" id="UP000017081"/>
    </source>
</evidence>
<dbReference type="PANTHER" id="PTHR34216:SF3">
    <property type="entry name" value="POLY-BETA-1,6-N-ACETYL-D-GLUCOSAMINE N-DEACETYLASE"/>
    <property type="match status" value="1"/>
</dbReference>
<dbReference type="eggNOG" id="COG0726">
    <property type="taxonomic scope" value="Bacteria"/>
</dbReference>
<feature type="domain" description="NodB homology" evidence="3">
    <location>
        <begin position="67"/>
        <end position="140"/>
    </location>
</feature>
<dbReference type="STRING" id="1319815.HMPREF0202_00664"/>
<evidence type="ECO:0000313" key="4">
    <source>
        <dbReference type="EMBL" id="ERT69435.1"/>
    </source>
</evidence>
<dbReference type="SUPFAM" id="SSF88713">
    <property type="entry name" value="Glycoside hydrolase/deacetylase"/>
    <property type="match status" value="1"/>
</dbReference>
<evidence type="ECO:0000259" key="3">
    <source>
        <dbReference type="PROSITE" id="PS51677"/>
    </source>
</evidence>
<evidence type="ECO:0000256" key="2">
    <source>
        <dbReference type="ARBA" id="ARBA00022729"/>
    </source>
</evidence>
<proteinExistence type="predicted"/>
<dbReference type="GO" id="GO:0016810">
    <property type="term" value="F:hydrolase activity, acting on carbon-nitrogen (but not peptide) bonds"/>
    <property type="evidence" value="ECO:0007669"/>
    <property type="project" value="InterPro"/>
</dbReference>
<organism evidence="4 5">
    <name type="scientific">Cetobacterium somerae ATCC BAA-474</name>
    <dbReference type="NCBI Taxonomy" id="1319815"/>
    <lineage>
        <taxon>Bacteria</taxon>
        <taxon>Fusobacteriati</taxon>
        <taxon>Fusobacteriota</taxon>
        <taxon>Fusobacteriia</taxon>
        <taxon>Fusobacteriales</taxon>
        <taxon>Fusobacteriaceae</taxon>
        <taxon>Cetobacterium</taxon>
    </lineage>
</organism>
<dbReference type="AlphaFoldDB" id="U7VD14"/>
<dbReference type="GO" id="GO:0005975">
    <property type="term" value="P:carbohydrate metabolic process"/>
    <property type="evidence" value="ECO:0007669"/>
    <property type="project" value="InterPro"/>
</dbReference>
<dbReference type="Gene3D" id="3.20.20.370">
    <property type="entry name" value="Glycoside hydrolase/deacetylase"/>
    <property type="match status" value="1"/>
</dbReference>
<reference evidence="4 5" key="1">
    <citation type="submission" date="2013-08" db="EMBL/GenBank/DDBJ databases">
        <authorList>
            <person name="Weinstock G."/>
            <person name="Sodergren E."/>
            <person name="Wylie T."/>
            <person name="Fulton L."/>
            <person name="Fulton R."/>
            <person name="Fronick C."/>
            <person name="O'Laughlin M."/>
            <person name="Godfrey J."/>
            <person name="Miner T."/>
            <person name="Herter B."/>
            <person name="Appelbaum E."/>
            <person name="Cordes M."/>
            <person name="Lek S."/>
            <person name="Wollam A."/>
            <person name="Pepin K.H."/>
            <person name="Palsikar V.B."/>
            <person name="Mitreva M."/>
            <person name="Wilson R.K."/>
        </authorList>
    </citation>
    <scope>NUCLEOTIDE SEQUENCE [LARGE SCALE GENOMIC DNA]</scope>
    <source>
        <strain evidence="4 5">ATCC BAA-474</strain>
    </source>
</reference>
<dbReference type="PANTHER" id="PTHR34216">
    <property type="match status" value="1"/>
</dbReference>
<dbReference type="EMBL" id="AXZF01000024">
    <property type="protein sequence ID" value="ERT69435.1"/>
    <property type="molecule type" value="Genomic_DNA"/>
</dbReference>
<comment type="subcellular location">
    <subcellularLocation>
        <location evidence="1">Secreted</location>
    </subcellularLocation>
</comment>
<dbReference type="Proteomes" id="UP000017081">
    <property type="component" value="Unassembled WGS sequence"/>
</dbReference>
<name>U7VD14_9FUSO</name>
<dbReference type="GO" id="GO:0005576">
    <property type="term" value="C:extracellular region"/>
    <property type="evidence" value="ECO:0007669"/>
    <property type="project" value="UniProtKB-SubCell"/>
</dbReference>
<dbReference type="InterPro" id="IPR051398">
    <property type="entry name" value="Polysacch_Deacetylase"/>
</dbReference>
<comment type="caution">
    <text evidence="4">The sequence shown here is derived from an EMBL/GenBank/DDBJ whole genome shotgun (WGS) entry which is preliminary data.</text>
</comment>
<dbReference type="InterPro" id="IPR011330">
    <property type="entry name" value="Glyco_hydro/deAcase_b/a-brl"/>
</dbReference>
<gene>
    <name evidence="4" type="ORF">HMPREF0202_00664</name>
</gene>
<keyword evidence="5" id="KW-1185">Reference proteome</keyword>
<keyword evidence="2" id="KW-0732">Signal</keyword>
<dbReference type="CDD" id="cd10969">
    <property type="entry name" value="CE4_Ecf1_like_5s"/>
    <property type="match status" value="1"/>
</dbReference>
<accession>U7VD14</accession>
<protein>
    <recommendedName>
        <fullName evidence="3">NodB homology domain-containing protein</fullName>
    </recommendedName>
</protein>
<dbReference type="Pfam" id="PF01522">
    <property type="entry name" value="Polysacc_deac_1"/>
    <property type="match status" value="2"/>
</dbReference>
<sequence>MYVFLIACVYYNKKGNPWFLYHHIGEGGVPTDWFEEHLKNIWFLNMKTLTNKEMLESLDKHGKLPKNSLALTFDDGYYDNYRHAFPLLKKYKMKATLYLNTAYVENEENRAFTYLSWKEIEEMSSSGVFDIQLHSHKHMPIFVNTSFDRVVTSDDLLDRDIQHLYGGAAKIGFPIFGKRGEFSSTGVIVPLEAAEKFKNFYENLSDEEKGNKKLIQDFINGELHKDLIFETLETAKTRVLNDLNKNISLIEKHTGQKPEFFCWPWGHKSPEFIAILKSAGIAGFVTTRKGTNGLKLDLENIRRVELRVFSPLKFKLNLLICRNYLLGKIYQVLS</sequence>
<dbReference type="InterPro" id="IPR002509">
    <property type="entry name" value="NODB_dom"/>
</dbReference>
<dbReference type="PROSITE" id="PS51677">
    <property type="entry name" value="NODB"/>
    <property type="match status" value="1"/>
</dbReference>
<evidence type="ECO:0000256" key="1">
    <source>
        <dbReference type="ARBA" id="ARBA00004613"/>
    </source>
</evidence>